<dbReference type="PROSITE" id="PS50088">
    <property type="entry name" value="ANK_REPEAT"/>
    <property type="match status" value="5"/>
</dbReference>
<accession>A0A1V6R8M8</accession>
<evidence type="ECO:0000313" key="4">
    <source>
        <dbReference type="EMBL" id="OQD97576.1"/>
    </source>
</evidence>
<organism evidence="4 5">
    <name type="scientific">Penicillium vulpinum</name>
    <dbReference type="NCBI Taxonomy" id="29845"/>
    <lineage>
        <taxon>Eukaryota</taxon>
        <taxon>Fungi</taxon>
        <taxon>Dikarya</taxon>
        <taxon>Ascomycota</taxon>
        <taxon>Pezizomycotina</taxon>
        <taxon>Eurotiomycetes</taxon>
        <taxon>Eurotiomycetidae</taxon>
        <taxon>Eurotiales</taxon>
        <taxon>Aspergillaceae</taxon>
        <taxon>Penicillium</taxon>
    </lineage>
</organism>
<name>A0A1V6R8M8_9EURO</name>
<feature type="repeat" description="ANK" evidence="3">
    <location>
        <begin position="41"/>
        <end position="73"/>
    </location>
</feature>
<comment type="caution">
    <text evidence="4">The sequence shown here is derived from an EMBL/GenBank/DDBJ whole genome shotgun (WGS) entry which is preliminary data.</text>
</comment>
<feature type="repeat" description="ANK" evidence="3">
    <location>
        <begin position="208"/>
        <end position="240"/>
    </location>
</feature>
<dbReference type="InterPro" id="IPR050889">
    <property type="entry name" value="Dendritic_Spine_Reg/Scaffold"/>
</dbReference>
<dbReference type="PANTHER" id="PTHR24166">
    <property type="entry name" value="ROLLING PEBBLES, ISOFORM B"/>
    <property type="match status" value="1"/>
</dbReference>
<reference evidence="5" key="1">
    <citation type="journal article" date="2017" name="Nat. Microbiol.">
        <title>Global analysis of biosynthetic gene clusters reveals vast potential of secondary metabolite production in Penicillium species.</title>
        <authorList>
            <person name="Nielsen J.C."/>
            <person name="Grijseels S."/>
            <person name="Prigent S."/>
            <person name="Ji B."/>
            <person name="Dainat J."/>
            <person name="Nielsen K.F."/>
            <person name="Frisvad J.C."/>
            <person name="Workman M."/>
            <person name="Nielsen J."/>
        </authorList>
    </citation>
    <scope>NUCLEOTIDE SEQUENCE [LARGE SCALE GENOMIC DNA]</scope>
    <source>
        <strain evidence="5">IBT 29486</strain>
    </source>
</reference>
<evidence type="ECO:0000256" key="2">
    <source>
        <dbReference type="ARBA" id="ARBA00023043"/>
    </source>
</evidence>
<gene>
    <name evidence="4" type="ORF">PENVUL_c082G09221</name>
</gene>
<dbReference type="Proteomes" id="UP000191518">
    <property type="component" value="Unassembled WGS sequence"/>
</dbReference>
<keyword evidence="1" id="KW-0677">Repeat</keyword>
<evidence type="ECO:0000256" key="3">
    <source>
        <dbReference type="PROSITE-ProRule" id="PRU00023"/>
    </source>
</evidence>
<dbReference type="PANTHER" id="PTHR24166:SF48">
    <property type="entry name" value="PROTEIN VAPYRIN"/>
    <property type="match status" value="1"/>
</dbReference>
<dbReference type="EMBL" id="MDYP01000082">
    <property type="protein sequence ID" value="OQD97576.1"/>
    <property type="molecule type" value="Genomic_DNA"/>
</dbReference>
<keyword evidence="2 3" id="KW-0040">ANK repeat</keyword>
<evidence type="ECO:0000313" key="5">
    <source>
        <dbReference type="Proteomes" id="UP000191518"/>
    </source>
</evidence>
<dbReference type="SUPFAM" id="SSF48403">
    <property type="entry name" value="Ankyrin repeat"/>
    <property type="match status" value="1"/>
</dbReference>
<evidence type="ECO:0000256" key="1">
    <source>
        <dbReference type="ARBA" id="ARBA00022737"/>
    </source>
</evidence>
<feature type="repeat" description="ANK" evidence="3">
    <location>
        <begin position="140"/>
        <end position="162"/>
    </location>
</feature>
<dbReference type="AlphaFoldDB" id="A0A1V6R8M8"/>
<feature type="repeat" description="ANK" evidence="3">
    <location>
        <begin position="108"/>
        <end position="130"/>
    </location>
</feature>
<feature type="repeat" description="ANK" evidence="3">
    <location>
        <begin position="8"/>
        <end position="40"/>
    </location>
</feature>
<dbReference type="STRING" id="29845.A0A1V6R8M8"/>
<keyword evidence="5" id="KW-1185">Reference proteome</keyword>
<dbReference type="SMART" id="SM00248">
    <property type="entry name" value="ANK"/>
    <property type="match status" value="6"/>
</dbReference>
<proteinExistence type="predicted"/>
<dbReference type="Pfam" id="PF12796">
    <property type="entry name" value="Ank_2"/>
    <property type="match status" value="3"/>
</dbReference>
<dbReference type="Gene3D" id="1.25.40.20">
    <property type="entry name" value="Ankyrin repeat-containing domain"/>
    <property type="match status" value="3"/>
</dbReference>
<dbReference type="InterPro" id="IPR036770">
    <property type="entry name" value="Ankyrin_rpt-contain_sf"/>
</dbReference>
<protein>
    <submittedName>
        <fullName evidence="4">Uncharacterized protein</fullName>
    </submittedName>
</protein>
<dbReference type="InterPro" id="IPR002110">
    <property type="entry name" value="Ankyrin_rpt"/>
</dbReference>
<sequence>MRTNPEGAPYESLQETATSGDLEAVKALLDNGADINVVDSLGSLPLHAAAEQGHWDIARLFLEKGMSPWTQDANNSLPVHNAAKGGHLKTARLLLECDRAKGSYSNKRGETALHFAAESGNIELVQLLLSFNVLTTSSARGKTALHRAANNGHPKVCELLMQYDDAHKPRWRLRMIGVKAQVKMQDLCQHTPLVYAVKEGHVDLKGDDGKNALHLAADTRNLEIARLLLENGASTKIKDSIGYTPSECSRDKEVTMLIRNRADQAAALDPKGRKVLPPWKAAVAAPPEYVA</sequence>
<dbReference type="PROSITE" id="PS50297">
    <property type="entry name" value="ANK_REP_REGION"/>
    <property type="match status" value="5"/>
</dbReference>
<dbReference type="PRINTS" id="PR01415">
    <property type="entry name" value="ANKYRIN"/>
</dbReference>